<name>A0A556AY88_9BURK</name>
<dbReference type="AlphaFoldDB" id="A0A556AY88"/>
<feature type="transmembrane region" description="Helical" evidence="1">
    <location>
        <begin position="88"/>
        <end position="106"/>
    </location>
</feature>
<dbReference type="OrthoDB" id="9181874at2"/>
<dbReference type="Proteomes" id="UP000318405">
    <property type="component" value="Unassembled WGS sequence"/>
</dbReference>
<gene>
    <name evidence="2" type="ORF">FOZ76_03545</name>
</gene>
<comment type="caution">
    <text evidence="2">The sequence shown here is derived from an EMBL/GenBank/DDBJ whole genome shotgun (WGS) entry which is preliminary data.</text>
</comment>
<keyword evidence="1" id="KW-1133">Transmembrane helix</keyword>
<dbReference type="EMBL" id="VLTJ01000007">
    <property type="protein sequence ID" value="TSH97878.1"/>
    <property type="molecule type" value="Genomic_DNA"/>
</dbReference>
<reference evidence="2 3" key="1">
    <citation type="submission" date="2019-07" db="EMBL/GenBank/DDBJ databases">
        <title>Qingshengfaniella alkalisoli gen. nov., sp. nov., isolated from saline soil.</title>
        <authorList>
            <person name="Xu L."/>
            <person name="Huang X.-X."/>
            <person name="Sun J.-Q."/>
        </authorList>
    </citation>
    <scope>NUCLEOTIDE SEQUENCE [LARGE SCALE GENOMIC DNA]</scope>
    <source>
        <strain evidence="2 3">DSM 27279</strain>
    </source>
</reference>
<sequence length="108" mass="12107">MKLDSRELRAGRRKISHGFHELLEGVEESLRAARREARHEVDGPRQRLSRGAADAQHWVEDVGTSVRDTYQEAAGQARVYVREHPRTVASLVAVGAGLLVACLLLQRR</sequence>
<evidence type="ECO:0000313" key="3">
    <source>
        <dbReference type="Proteomes" id="UP000318405"/>
    </source>
</evidence>
<accession>A0A556AY88</accession>
<keyword evidence="1" id="KW-0472">Membrane</keyword>
<evidence type="ECO:0000256" key="1">
    <source>
        <dbReference type="SAM" id="Phobius"/>
    </source>
</evidence>
<organism evidence="2 3">
    <name type="scientific">Verticiella sediminum</name>
    <dbReference type="NCBI Taxonomy" id="1247510"/>
    <lineage>
        <taxon>Bacteria</taxon>
        <taxon>Pseudomonadati</taxon>
        <taxon>Pseudomonadota</taxon>
        <taxon>Betaproteobacteria</taxon>
        <taxon>Burkholderiales</taxon>
        <taxon>Alcaligenaceae</taxon>
        <taxon>Verticiella</taxon>
    </lineage>
</organism>
<protein>
    <submittedName>
        <fullName evidence="2">DUF883 family protein</fullName>
    </submittedName>
</protein>
<proteinExistence type="predicted"/>
<keyword evidence="1" id="KW-0812">Transmembrane</keyword>
<dbReference type="RefSeq" id="WP_143946760.1">
    <property type="nucleotide sequence ID" value="NZ_BAABMB010000004.1"/>
</dbReference>
<evidence type="ECO:0000313" key="2">
    <source>
        <dbReference type="EMBL" id="TSH97878.1"/>
    </source>
</evidence>
<keyword evidence="3" id="KW-1185">Reference proteome</keyword>